<reference evidence="2 3" key="1">
    <citation type="submission" date="2019-07" db="EMBL/GenBank/DDBJ databases">
        <title>Whole genome shotgun sequence of Lactobacillus diolivorans NBRC 107869.</title>
        <authorList>
            <person name="Hosoyama A."/>
            <person name="Uohara A."/>
            <person name="Ohji S."/>
            <person name="Ichikawa N."/>
        </authorList>
    </citation>
    <scope>NUCLEOTIDE SEQUENCE [LARGE SCALE GENOMIC DNA]</scope>
    <source>
        <strain evidence="2 3">NBRC 107869</strain>
    </source>
</reference>
<comment type="caution">
    <text evidence="2">The sequence shown here is derived from an EMBL/GenBank/DDBJ whole genome shotgun (WGS) entry which is preliminary data.</text>
</comment>
<sequence length="41" mass="4752">MVATLPTWTVYVLFGAIAFGIGYQFCKFCEDPKAWLKDWFS</sequence>
<accession>A0ABQ0XDH2</accession>
<dbReference type="Proteomes" id="UP000321409">
    <property type="component" value="Unassembled WGS sequence"/>
</dbReference>
<dbReference type="RefSeq" id="WP_263862679.1">
    <property type="nucleotide sequence ID" value="NZ_BKAB01000026.1"/>
</dbReference>
<keyword evidence="3" id="KW-1185">Reference proteome</keyword>
<keyword evidence="1" id="KW-0472">Membrane</keyword>
<name>A0ABQ0XDH2_9LACO</name>
<evidence type="ECO:0000313" key="2">
    <source>
        <dbReference type="EMBL" id="GEP24127.1"/>
    </source>
</evidence>
<evidence type="ECO:0008006" key="4">
    <source>
        <dbReference type="Google" id="ProtNLM"/>
    </source>
</evidence>
<evidence type="ECO:0000313" key="3">
    <source>
        <dbReference type="Proteomes" id="UP000321409"/>
    </source>
</evidence>
<proteinExistence type="predicted"/>
<dbReference type="EMBL" id="BKAB01000026">
    <property type="protein sequence ID" value="GEP24127.1"/>
    <property type="molecule type" value="Genomic_DNA"/>
</dbReference>
<gene>
    <name evidence="2" type="ORF">LDI01_17200</name>
</gene>
<feature type="transmembrane region" description="Helical" evidence="1">
    <location>
        <begin position="6"/>
        <end position="26"/>
    </location>
</feature>
<organism evidence="2 3">
    <name type="scientific">Lentilactobacillus diolivorans</name>
    <dbReference type="NCBI Taxonomy" id="179838"/>
    <lineage>
        <taxon>Bacteria</taxon>
        <taxon>Bacillati</taxon>
        <taxon>Bacillota</taxon>
        <taxon>Bacilli</taxon>
        <taxon>Lactobacillales</taxon>
        <taxon>Lactobacillaceae</taxon>
        <taxon>Lentilactobacillus</taxon>
    </lineage>
</organism>
<keyword evidence="1" id="KW-1133">Transmembrane helix</keyword>
<protein>
    <recommendedName>
        <fullName evidence="4">TMhelix containing protein</fullName>
    </recommendedName>
</protein>
<keyword evidence="1" id="KW-0812">Transmembrane</keyword>
<evidence type="ECO:0000256" key="1">
    <source>
        <dbReference type="SAM" id="Phobius"/>
    </source>
</evidence>